<dbReference type="EMBL" id="CP032828">
    <property type="protein sequence ID" value="AYJ85264.1"/>
    <property type="molecule type" value="Genomic_DNA"/>
</dbReference>
<gene>
    <name evidence="1" type="ORF">D3Y57_04370</name>
</gene>
<dbReference type="InterPro" id="IPR052736">
    <property type="entry name" value="Stf3_sulfotransferase"/>
</dbReference>
<dbReference type="Proteomes" id="UP000276254">
    <property type="component" value="Plasmid unnamed1"/>
</dbReference>
<evidence type="ECO:0000313" key="2">
    <source>
        <dbReference type="Proteomes" id="UP000276254"/>
    </source>
</evidence>
<dbReference type="Gene3D" id="3.40.50.300">
    <property type="entry name" value="P-loop containing nucleotide triphosphate hydrolases"/>
    <property type="match status" value="1"/>
</dbReference>
<dbReference type="GO" id="GO:0016740">
    <property type="term" value="F:transferase activity"/>
    <property type="evidence" value="ECO:0007669"/>
    <property type="project" value="UniProtKB-KW"/>
</dbReference>
<proteinExistence type="predicted"/>
<dbReference type="AlphaFoldDB" id="A0A494TDD6"/>
<dbReference type="PANTHER" id="PTHR36451">
    <property type="entry name" value="PAPS-DEPENDENT SULFOTRANSFERASE STF3"/>
    <property type="match status" value="1"/>
</dbReference>
<evidence type="ECO:0000313" key="1">
    <source>
        <dbReference type="EMBL" id="AYJ85264.1"/>
    </source>
</evidence>
<dbReference type="RefSeq" id="WP_121151687.1">
    <property type="nucleotide sequence ID" value="NZ_CP032828.1"/>
</dbReference>
<dbReference type="OrthoDB" id="9777890at2"/>
<dbReference type="InterPro" id="IPR027417">
    <property type="entry name" value="P-loop_NTPase"/>
</dbReference>
<sequence>MADNFALDTLMAEAQSRSGLADFGDPAFREPAAIFAHSLDEEANLSAQGRTGMRETVIGYLCDRLKMEEWYRRVPEIADEDLGDPLVIVGLPRTGTTMLYRMLAAAPGFAVPLHYEAASVSPAFNWNFDRAADPRVGVAETRIAGMLAAVPEIASIYPYEALAPEEDIYLYGASFVSTSMQSVARVPSYERWFDTADKAPAYRYLIRALKLLQWQRKRSGAHHATRWLLKTPDHIHSLDALLQAFPGAKIIQTHRDPVDTIPSISSFIRALHRLSAATVDSEGLGREWCRMFARSMNHAVEVRAAHPNHFLDILYADTVADPRGVAERVFAFLGEGLDDDAWAEMGKWRDANQREARPSHHYTLEEFGLSPAHVKHAFADYRQSFLGLEP</sequence>
<dbReference type="Pfam" id="PF13469">
    <property type="entry name" value="Sulfotransfer_3"/>
    <property type="match status" value="1"/>
</dbReference>
<protein>
    <submittedName>
        <fullName evidence="1">Sulfotransferase</fullName>
    </submittedName>
</protein>
<keyword evidence="1" id="KW-0808">Transferase</keyword>
<accession>A0A494TDD6</accession>
<keyword evidence="2" id="KW-1185">Reference proteome</keyword>
<keyword evidence="1" id="KW-0614">Plasmid</keyword>
<reference evidence="1 2" key="1">
    <citation type="submission" date="2018-09" db="EMBL/GenBank/DDBJ databases">
        <title>Sphingomonas peninsula sp. nov., isolated from fildes peninsula, Antarctic soil.</title>
        <authorList>
            <person name="Yingchao G."/>
        </authorList>
    </citation>
    <scope>NUCLEOTIDE SEQUENCE [LARGE SCALE GENOMIC DNA]</scope>
    <source>
        <strain evidence="1 2">YZ-8</strain>
        <plasmid evidence="1 2">unnamed1</plasmid>
    </source>
</reference>
<organism evidence="1 2">
    <name type="scientific">Sphingomonas paeninsulae</name>
    <dbReference type="NCBI Taxonomy" id="2319844"/>
    <lineage>
        <taxon>Bacteria</taxon>
        <taxon>Pseudomonadati</taxon>
        <taxon>Pseudomonadota</taxon>
        <taxon>Alphaproteobacteria</taxon>
        <taxon>Sphingomonadales</taxon>
        <taxon>Sphingomonadaceae</taxon>
        <taxon>Sphingomonas</taxon>
    </lineage>
</organism>
<dbReference type="KEGG" id="spha:D3Y57_04370"/>
<dbReference type="SUPFAM" id="SSF52540">
    <property type="entry name" value="P-loop containing nucleoside triphosphate hydrolases"/>
    <property type="match status" value="1"/>
</dbReference>
<dbReference type="PANTHER" id="PTHR36451:SF1">
    <property type="entry name" value="OMEGA-HYDROXY-BETA-DIHYDROMENAQUINONE-9 SULFOTRANSFERASE STF3"/>
    <property type="match status" value="1"/>
</dbReference>
<geneLocation type="plasmid" evidence="1">
    <name>unnamed1</name>
</geneLocation>
<name>A0A494TDD6_SPHPE</name>